<dbReference type="AlphaFoldDB" id="A0A4R8SDG7"/>
<name>A0A4R8SDG7_9MYCO</name>
<evidence type="ECO:0000313" key="4">
    <source>
        <dbReference type="Proteomes" id="UP000295685"/>
    </source>
</evidence>
<keyword evidence="3" id="KW-1185">Reference proteome</keyword>
<protein>
    <recommendedName>
        <fullName evidence="5">SnoaL-like domain protein</fullName>
    </recommendedName>
</protein>
<dbReference type="Proteomes" id="UP000295685">
    <property type="component" value="Unassembled WGS sequence"/>
</dbReference>
<evidence type="ECO:0008006" key="5">
    <source>
        <dbReference type="Google" id="ProtNLM"/>
    </source>
</evidence>
<evidence type="ECO:0000313" key="1">
    <source>
        <dbReference type="EMBL" id="TDZ93515.1"/>
    </source>
</evidence>
<dbReference type="Proteomes" id="UP000294844">
    <property type="component" value="Unassembled WGS sequence"/>
</dbReference>
<accession>A0A4R8SDG7</accession>
<evidence type="ECO:0000313" key="2">
    <source>
        <dbReference type="EMBL" id="TEA09298.1"/>
    </source>
</evidence>
<proteinExistence type="predicted"/>
<dbReference type="EMBL" id="PECK01000006">
    <property type="protein sequence ID" value="TDZ93515.1"/>
    <property type="molecule type" value="Genomic_DNA"/>
</dbReference>
<dbReference type="InterPro" id="IPR032710">
    <property type="entry name" value="NTF2-like_dom_sf"/>
</dbReference>
<dbReference type="SUPFAM" id="SSF54427">
    <property type="entry name" value="NTF2-like"/>
    <property type="match status" value="1"/>
</dbReference>
<reference evidence="3 4" key="1">
    <citation type="journal article" date="2019" name="Sci. Rep.">
        <title>Extended insight into the Mycobacterium chelonae-abscessus complex through whole genome sequencing of Mycobacterium salmoniphilum outbreak and Mycobacterium salmoniphilum-like strains.</title>
        <authorList>
            <person name="Behra P.R.K."/>
            <person name="Das S."/>
            <person name="Pettersson B.M.F."/>
            <person name="Shirreff L."/>
            <person name="DuCote T."/>
            <person name="Jacobsson K.G."/>
            <person name="Ennis D.G."/>
            <person name="Kirsebom L.A."/>
        </authorList>
    </citation>
    <scope>NUCLEOTIDE SEQUENCE [LARGE SCALE GENOMIC DNA]</scope>
    <source>
        <strain evidence="2 3">CCUG 60883</strain>
        <strain evidence="1 4">CCUG 60885</strain>
    </source>
</reference>
<comment type="caution">
    <text evidence="1">The sequence shown here is derived from an EMBL/GenBank/DDBJ whole genome shotgun (WGS) entry which is preliminary data.</text>
</comment>
<sequence length="116" mass="12909">MEVREAILVSSTKDLELVSDDAVRAALAAWQARDSAGWLAAFVDQPSLTDDGQPRDFSAFSAEIGNEYFTDIEQVDAEGRTVTGHFHSETWGDFRTFFRFVLGSEGKFERLEIGQA</sequence>
<evidence type="ECO:0000313" key="3">
    <source>
        <dbReference type="Proteomes" id="UP000294844"/>
    </source>
</evidence>
<organism evidence="1 4">
    <name type="scientific">Mycobacteroides salmoniphilum</name>
    <dbReference type="NCBI Taxonomy" id="404941"/>
    <lineage>
        <taxon>Bacteria</taxon>
        <taxon>Bacillati</taxon>
        <taxon>Actinomycetota</taxon>
        <taxon>Actinomycetes</taxon>
        <taxon>Mycobacteriales</taxon>
        <taxon>Mycobacteriaceae</taxon>
        <taxon>Mycobacteroides</taxon>
    </lineage>
</organism>
<dbReference type="EMBL" id="PECM01000001">
    <property type="protein sequence ID" value="TEA09298.1"/>
    <property type="molecule type" value="Genomic_DNA"/>
</dbReference>
<gene>
    <name evidence="2" type="ORF">CCUG60883_00059</name>
    <name evidence="1" type="ORF">CCUG60885_03118</name>
</gene>